<evidence type="ECO:0008006" key="5">
    <source>
        <dbReference type="Google" id="ProtNLM"/>
    </source>
</evidence>
<dbReference type="Pfam" id="PF11174">
    <property type="entry name" value="DUF2970"/>
    <property type="match status" value="1"/>
</dbReference>
<feature type="region of interest" description="Disordered" evidence="1">
    <location>
        <begin position="1"/>
        <end position="21"/>
    </location>
</feature>
<keyword evidence="2" id="KW-1133">Transmembrane helix</keyword>
<feature type="transmembrane region" description="Helical" evidence="2">
    <location>
        <begin position="87"/>
        <end position="112"/>
    </location>
</feature>
<evidence type="ECO:0000313" key="3">
    <source>
        <dbReference type="EMBL" id="BDT58540.1"/>
    </source>
</evidence>
<dbReference type="EMBL" id="AP026966">
    <property type="protein sequence ID" value="BDT58540.1"/>
    <property type="molecule type" value="Genomic_DNA"/>
</dbReference>
<keyword evidence="2" id="KW-0812">Transmembrane</keyword>
<dbReference type="Proteomes" id="UP001163336">
    <property type="component" value="Chromosome"/>
</dbReference>
<feature type="compositionally biased region" description="Low complexity" evidence="1">
    <location>
        <begin position="8"/>
        <end position="21"/>
    </location>
</feature>
<feature type="transmembrane region" description="Helical" evidence="2">
    <location>
        <begin position="55"/>
        <end position="72"/>
    </location>
</feature>
<evidence type="ECO:0000256" key="1">
    <source>
        <dbReference type="SAM" id="MobiDB-lite"/>
    </source>
</evidence>
<keyword evidence="4" id="KW-1185">Reference proteome</keyword>
<proteinExistence type="predicted"/>
<name>A0ABN6T8H5_9BURK</name>
<accession>A0ABN6T8H5</accession>
<gene>
    <name evidence="3" type="ORF">MasN3_20340</name>
</gene>
<protein>
    <recommendedName>
        <fullName evidence="5">DUF2970 domain-containing protein</fullName>
    </recommendedName>
</protein>
<dbReference type="InterPro" id="IPR021344">
    <property type="entry name" value="DUF2970"/>
</dbReference>
<keyword evidence="2" id="KW-0472">Membrane</keyword>
<evidence type="ECO:0000313" key="4">
    <source>
        <dbReference type="Proteomes" id="UP001163336"/>
    </source>
</evidence>
<reference evidence="3" key="1">
    <citation type="submission" date="2022-11" db="EMBL/GenBank/DDBJ databases">
        <title>Isolation and characterization of PLA-degrading bacterium Massilia sp. from Antarctic soil.</title>
        <authorList>
            <person name="Sato K."/>
            <person name="Gomez-Fuentes C."/>
            <person name="Ahmad S.A."/>
            <person name="Zulkharnain A."/>
        </authorList>
    </citation>
    <scope>NUCLEOTIDE SEQUENCE</scope>
    <source>
        <strain evidence="3">N-3</strain>
    </source>
</reference>
<organism evidence="3 4">
    <name type="scientific">Massilia varians</name>
    <dbReference type="NCBI Taxonomy" id="457921"/>
    <lineage>
        <taxon>Bacteria</taxon>
        <taxon>Pseudomonadati</taxon>
        <taxon>Pseudomonadota</taxon>
        <taxon>Betaproteobacteria</taxon>
        <taxon>Burkholderiales</taxon>
        <taxon>Oxalobacteraceae</taxon>
        <taxon>Telluria group</taxon>
        <taxon>Massilia</taxon>
    </lineage>
</organism>
<sequence>MGPCSLYSQPPAAAPRSPSHFPSALHRPKLHCRVRTAAHPDPALMEEFFMVQKRSFLATLAAIAWSFIGLRRKRDFDVDAEGAFNPLYVFIAAFLALLVFIGALMLAVRFAVS</sequence>
<evidence type="ECO:0000256" key="2">
    <source>
        <dbReference type="SAM" id="Phobius"/>
    </source>
</evidence>